<feature type="binding site" evidence="3">
    <location>
        <position position="17"/>
    </location>
    <ligand>
        <name>a divalent metal cation</name>
        <dbReference type="ChEBI" id="CHEBI:60240"/>
    </ligand>
</feature>
<feature type="binding site" evidence="3">
    <location>
        <position position="197"/>
    </location>
    <ligand>
        <name>a divalent metal cation</name>
        <dbReference type="ChEBI" id="CHEBI:60240"/>
    </ligand>
</feature>
<feature type="domain" description="SMP-30/Gluconolactonase/LRE-like region" evidence="4">
    <location>
        <begin position="15"/>
        <end position="255"/>
    </location>
</feature>
<evidence type="ECO:0000256" key="3">
    <source>
        <dbReference type="PIRSR" id="PIRSR605511-2"/>
    </source>
</evidence>
<evidence type="ECO:0000313" key="5">
    <source>
        <dbReference type="EMBL" id="PZQ59671.1"/>
    </source>
</evidence>
<feature type="active site" description="Proton donor/acceptor" evidence="2">
    <location>
        <position position="197"/>
    </location>
</feature>
<proteinExistence type="inferred from homology"/>
<dbReference type="GO" id="GO:0005509">
    <property type="term" value="F:calcium ion binding"/>
    <property type="evidence" value="ECO:0007669"/>
    <property type="project" value="TreeGrafter"/>
</dbReference>
<dbReference type="EMBL" id="QFQI01000008">
    <property type="protein sequence ID" value="PZQ59671.1"/>
    <property type="molecule type" value="Genomic_DNA"/>
</dbReference>
<dbReference type="GO" id="GO:0004341">
    <property type="term" value="F:gluconolactonase activity"/>
    <property type="evidence" value="ECO:0007669"/>
    <property type="project" value="TreeGrafter"/>
</dbReference>
<dbReference type="AlphaFoldDB" id="A0A2W5P1I2"/>
<gene>
    <name evidence="5" type="ORF">DI544_11135</name>
</gene>
<evidence type="ECO:0000259" key="4">
    <source>
        <dbReference type="Pfam" id="PF08450"/>
    </source>
</evidence>
<sequence length="289" mass="30902">MAMQIDELSGIRLGIGEGAMWDDRERRLYAVDVMARQFIRYDPESGALERFDVPGVIGAIALHEDGGAILGLADGVYRYDFADRTCTRIATPEPDASLLLTEGKADPAGRFVVSSMGLAMQDPVGSFYSVRRGSAVERLRGGIVTPNGLAWSPDGRTMYFADSGRSTVFACDYDPDTGTTANERRFVDTTDLGGVPDGATTDRDGHYWLAICRAGLIVRYDADGAELSRLSLPTRWVASIAFGGEDGADLFVTTIDPSVMGMGEDAEGGKLFIVRGLGARGVGAHRVSG</sequence>
<protein>
    <submittedName>
        <fullName evidence="5">Gluconolaconase</fullName>
    </submittedName>
</protein>
<feature type="binding site" evidence="3">
    <location>
        <position position="147"/>
    </location>
    <ligand>
        <name>a divalent metal cation</name>
        <dbReference type="ChEBI" id="CHEBI:60240"/>
    </ligand>
</feature>
<dbReference type="Proteomes" id="UP000249229">
    <property type="component" value="Unassembled WGS sequence"/>
</dbReference>
<evidence type="ECO:0000256" key="2">
    <source>
        <dbReference type="PIRSR" id="PIRSR605511-1"/>
    </source>
</evidence>
<evidence type="ECO:0000313" key="6">
    <source>
        <dbReference type="Proteomes" id="UP000249229"/>
    </source>
</evidence>
<dbReference type="GO" id="GO:0019853">
    <property type="term" value="P:L-ascorbic acid biosynthetic process"/>
    <property type="evidence" value="ECO:0007669"/>
    <property type="project" value="TreeGrafter"/>
</dbReference>
<name>A0A2W5P1I2_9SPHN</name>
<accession>A0A2W5P1I2</accession>
<dbReference type="SUPFAM" id="SSF63829">
    <property type="entry name" value="Calcium-dependent phosphotriesterase"/>
    <property type="match status" value="1"/>
</dbReference>
<organism evidence="5 6">
    <name type="scientific">Sphingomonas taxi</name>
    <dbReference type="NCBI Taxonomy" id="1549858"/>
    <lineage>
        <taxon>Bacteria</taxon>
        <taxon>Pseudomonadati</taxon>
        <taxon>Pseudomonadota</taxon>
        <taxon>Alphaproteobacteria</taxon>
        <taxon>Sphingomonadales</taxon>
        <taxon>Sphingomonadaceae</taxon>
        <taxon>Sphingomonas</taxon>
    </lineage>
</organism>
<reference evidence="5 6" key="1">
    <citation type="submission" date="2017-08" db="EMBL/GenBank/DDBJ databases">
        <title>Infants hospitalized years apart are colonized by the same room-sourced microbial strains.</title>
        <authorList>
            <person name="Brooks B."/>
            <person name="Olm M.R."/>
            <person name="Firek B.A."/>
            <person name="Baker R."/>
            <person name="Thomas B.C."/>
            <person name="Morowitz M.J."/>
            <person name="Banfield J.F."/>
        </authorList>
    </citation>
    <scope>NUCLEOTIDE SEQUENCE [LARGE SCALE GENOMIC DNA]</scope>
    <source>
        <strain evidence="5">S2_005_001_R1_22</strain>
    </source>
</reference>
<dbReference type="InterPro" id="IPR013658">
    <property type="entry name" value="SGL"/>
</dbReference>
<evidence type="ECO:0000256" key="1">
    <source>
        <dbReference type="ARBA" id="ARBA00008853"/>
    </source>
</evidence>
<keyword evidence="3" id="KW-0862">Zinc</keyword>
<comment type="cofactor">
    <cofactor evidence="3">
        <name>Zn(2+)</name>
        <dbReference type="ChEBI" id="CHEBI:29105"/>
    </cofactor>
    <text evidence="3">Binds 1 divalent metal cation per subunit.</text>
</comment>
<dbReference type="Pfam" id="PF08450">
    <property type="entry name" value="SGL"/>
    <property type="match status" value="1"/>
</dbReference>
<dbReference type="PRINTS" id="PR01790">
    <property type="entry name" value="SMP30FAMILY"/>
</dbReference>
<dbReference type="Gene3D" id="2.120.10.30">
    <property type="entry name" value="TolB, C-terminal domain"/>
    <property type="match status" value="1"/>
</dbReference>
<dbReference type="PANTHER" id="PTHR10907:SF47">
    <property type="entry name" value="REGUCALCIN"/>
    <property type="match status" value="1"/>
</dbReference>
<comment type="similarity">
    <text evidence="1">Belongs to the SMP-30/CGR1 family.</text>
</comment>
<comment type="caution">
    <text evidence="5">The sequence shown here is derived from an EMBL/GenBank/DDBJ whole genome shotgun (WGS) entry which is preliminary data.</text>
</comment>
<dbReference type="InterPro" id="IPR005511">
    <property type="entry name" value="SMP-30"/>
</dbReference>
<keyword evidence="3" id="KW-0479">Metal-binding</keyword>
<dbReference type="InterPro" id="IPR011042">
    <property type="entry name" value="6-blade_b-propeller_TolB-like"/>
</dbReference>
<dbReference type="PANTHER" id="PTHR10907">
    <property type="entry name" value="REGUCALCIN"/>
    <property type="match status" value="1"/>
</dbReference>